<organism evidence="2">
    <name type="scientific">Caulobacter sp. 602-2</name>
    <dbReference type="NCBI Taxonomy" id="2710887"/>
    <lineage>
        <taxon>Bacteria</taxon>
        <taxon>Pseudomonadati</taxon>
        <taxon>Pseudomonadota</taxon>
        <taxon>Alphaproteobacteria</taxon>
        <taxon>Caulobacterales</taxon>
        <taxon>Caulobacteraceae</taxon>
        <taxon>Caulobacter</taxon>
    </lineage>
</organism>
<reference evidence="2" key="1">
    <citation type="submission" date="2020-02" db="EMBL/GenBank/DDBJ databases">
        <authorList>
            <person name="Gao J."/>
            <person name="Sun J."/>
        </authorList>
    </citation>
    <scope>NUCLEOTIDE SEQUENCE</scope>
    <source>
        <strain evidence="2">602-2</strain>
    </source>
</reference>
<gene>
    <name evidence="2" type="ORF">G5B46_19295</name>
</gene>
<proteinExistence type="predicted"/>
<keyword evidence="1" id="KW-0472">Membrane</keyword>
<feature type="transmembrane region" description="Helical" evidence="1">
    <location>
        <begin position="56"/>
        <end position="76"/>
    </location>
</feature>
<evidence type="ECO:0000256" key="1">
    <source>
        <dbReference type="SAM" id="Phobius"/>
    </source>
</evidence>
<feature type="transmembrane region" description="Helical" evidence="1">
    <location>
        <begin position="25"/>
        <end position="44"/>
    </location>
</feature>
<comment type="caution">
    <text evidence="2">The sequence shown here is derived from an EMBL/GenBank/DDBJ whole genome shotgun (WGS) entry which is preliminary data.</text>
</comment>
<keyword evidence="1" id="KW-0812">Transmembrane</keyword>
<evidence type="ECO:0000313" key="2">
    <source>
        <dbReference type="EMBL" id="NGM51764.1"/>
    </source>
</evidence>
<protein>
    <submittedName>
        <fullName evidence="2">Uncharacterized protein</fullName>
    </submittedName>
</protein>
<sequence length="267" mass="30632">MRLAWRALGCPCGVIVLGDGMNVRGAALIMATVLPGVGLLAVFARGANLFSDQSWIYRYQTLIGAVVALLAAYIAVRPVWRQLKYIKFQSSAMYRDFVDRRLSEIHERYKIVSEFVSGDLDNFERKIYEVEELGIGKYDIEWLFESGQNLYFVVVNMESYKSKRLDPLFIEDKVQNIIESIRFLVDRLEAAHRPHTAEQFGEDYAISDEDWAQIEKEGALAEEQIIGAASKVRRDFNDLRASFEFEINRMRTSLRSIDQELIKASPL</sequence>
<accession>A0A6G4R2G2</accession>
<dbReference type="RefSeq" id="WP_165261545.1">
    <property type="nucleotide sequence ID" value="NZ_JAAKGT010000011.1"/>
</dbReference>
<name>A0A6G4R2G2_9CAUL</name>
<dbReference type="AlphaFoldDB" id="A0A6G4R2G2"/>
<dbReference type="EMBL" id="JAAKGT010000011">
    <property type="protein sequence ID" value="NGM51764.1"/>
    <property type="molecule type" value="Genomic_DNA"/>
</dbReference>
<keyword evidence="1" id="KW-1133">Transmembrane helix</keyword>